<reference evidence="3 4" key="1">
    <citation type="journal article" date="2018" name="Sci. Rep.">
        <title>Genomic signatures of local adaptation to the degree of environmental predictability in rotifers.</title>
        <authorList>
            <person name="Franch-Gras L."/>
            <person name="Hahn C."/>
            <person name="Garcia-Roger E.M."/>
            <person name="Carmona M.J."/>
            <person name="Serra M."/>
            <person name="Gomez A."/>
        </authorList>
    </citation>
    <scope>NUCLEOTIDE SEQUENCE [LARGE SCALE GENOMIC DNA]</scope>
    <source>
        <strain evidence="3">HYR1</strain>
    </source>
</reference>
<dbReference type="SUPFAM" id="SSF140482">
    <property type="entry name" value="MAST3 pre-PK domain-like"/>
    <property type="match status" value="1"/>
</dbReference>
<dbReference type="GO" id="GO:0005524">
    <property type="term" value="F:ATP binding"/>
    <property type="evidence" value="ECO:0007669"/>
    <property type="project" value="InterPro"/>
</dbReference>
<dbReference type="Gene3D" id="1.20.1480.20">
    <property type="entry name" value="MAST3 pre-PK domain-like"/>
    <property type="match status" value="1"/>
</dbReference>
<feature type="region of interest" description="Disordered" evidence="1">
    <location>
        <begin position="79"/>
        <end position="121"/>
    </location>
</feature>
<dbReference type="STRING" id="10195.A0A3M7QVT3"/>
<dbReference type="InterPro" id="IPR015022">
    <property type="entry name" value="MAST_pre-PK_dom"/>
</dbReference>
<feature type="region of interest" description="Disordered" evidence="1">
    <location>
        <begin position="31"/>
        <end position="66"/>
    </location>
</feature>
<dbReference type="Proteomes" id="UP000276133">
    <property type="component" value="Unassembled WGS sequence"/>
</dbReference>
<feature type="non-terminal residue" evidence="3">
    <location>
        <position position="318"/>
    </location>
</feature>
<accession>A0A3M7QVT3</accession>
<name>A0A3M7QVT3_BRAPC</name>
<feature type="domain" description="Microtubule-associated serine/threonine-protein kinase pre-PK" evidence="2">
    <location>
        <begin position="1"/>
        <end position="318"/>
    </location>
</feature>
<dbReference type="FunFam" id="1.20.1480.20:FF:000001">
    <property type="entry name" value="microtubule-associated serine/threonine-protein kinase 4 isoform X1"/>
    <property type="match status" value="1"/>
</dbReference>
<feature type="compositionally biased region" description="Basic and acidic residues" evidence="1">
    <location>
        <begin position="79"/>
        <end position="88"/>
    </location>
</feature>
<protein>
    <submittedName>
        <fullName evidence="3">Microtubule-associated serine threonine-kinase 3 isoform X4</fullName>
    </submittedName>
</protein>
<evidence type="ECO:0000313" key="3">
    <source>
        <dbReference type="EMBL" id="RNA15470.1"/>
    </source>
</evidence>
<keyword evidence="3" id="KW-0808">Transferase</keyword>
<dbReference type="InterPro" id="IPR023142">
    <property type="entry name" value="MAST_pre-PK_dom_sf"/>
</dbReference>
<evidence type="ECO:0000256" key="1">
    <source>
        <dbReference type="SAM" id="MobiDB-lite"/>
    </source>
</evidence>
<dbReference type="GO" id="GO:0000287">
    <property type="term" value="F:magnesium ion binding"/>
    <property type="evidence" value="ECO:0007669"/>
    <property type="project" value="InterPro"/>
</dbReference>
<feature type="region of interest" description="Disordered" evidence="1">
    <location>
        <begin position="1"/>
        <end position="20"/>
    </location>
</feature>
<dbReference type="Pfam" id="PF08926">
    <property type="entry name" value="DUF1908"/>
    <property type="match status" value="1"/>
</dbReference>
<keyword evidence="3" id="KW-0418">Kinase</keyword>
<gene>
    <name evidence="3" type="ORF">BpHYR1_024398</name>
</gene>
<feature type="compositionally biased region" description="Low complexity" evidence="1">
    <location>
        <begin position="39"/>
        <end position="65"/>
    </location>
</feature>
<evidence type="ECO:0000313" key="4">
    <source>
        <dbReference type="Proteomes" id="UP000276133"/>
    </source>
</evidence>
<comment type="caution">
    <text evidence="3">The sequence shown here is derived from an EMBL/GenBank/DDBJ whole genome shotgun (WGS) entry which is preliminary data.</text>
</comment>
<dbReference type="GO" id="GO:0004674">
    <property type="term" value="F:protein serine/threonine kinase activity"/>
    <property type="evidence" value="ECO:0007669"/>
    <property type="project" value="InterPro"/>
</dbReference>
<feature type="compositionally biased region" description="Low complexity" evidence="1">
    <location>
        <begin position="1"/>
        <end position="14"/>
    </location>
</feature>
<keyword evidence="4" id="KW-1185">Reference proteome</keyword>
<dbReference type="OrthoDB" id="10070999at2759"/>
<proteinExistence type="predicted"/>
<organism evidence="3 4">
    <name type="scientific">Brachionus plicatilis</name>
    <name type="common">Marine rotifer</name>
    <name type="synonym">Brachionus muelleri</name>
    <dbReference type="NCBI Taxonomy" id="10195"/>
    <lineage>
        <taxon>Eukaryota</taxon>
        <taxon>Metazoa</taxon>
        <taxon>Spiralia</taxon>
        <taxon>Gnathifera</taxon>
        <taxon>Rotifera</taxon>
        <taxon>Eurotatoria</taxon>
        <taxon>Monogononta</taxon>
        <taxon>Pseudotrocha</taxon>
        <taxon>Ploima</taxon>
        <taxon>Brachionidae</taxon>
        <taxon>Brachionus</taxon>
    </lineage>
</organism>
<dbReference type="EMBL" id="REGN01004939">
    <property type="protein sequence ID" value="RNA15470.1"/>
    <property type="molecule type" value="Genomic_DNA"/>
</dbReference>
<sequence length="318" mass="35617">RRWSFASINSNSSSGYGGAYTPPIISTLAPSFPQANKQTTPSIPICSSSSNNLTDNSNPSSFSSNDKVLLSKHKSFCERSSKEKKENEGNQCTKRTSIQERRSRLSSSNESSHLDDSSDVGFSSPVSCFRQRARSLSCSPSKGLNESDLAPTEKFKEKFPKACKQLEENLQEFIDVNKIDLNSSASSQNVTDAPSVKDSKYYVTQPNCLDPVARFIQNQVIEIAKLCLEKSKSNQLTCSYLDEMTGSLEKLLLEARDKCCQVELSVEYLHKFIKKFLFIISHVARLLECIEFDPLEFSHFLDCAEQQAKQQEIKTDIP</sequence>
<dbReference type="AlphaFoldDB" id="A0A3M7QVT3"/>
<feature type="non-terminal residue" evidence="3">
    <location>
        <position position="1"/>
    </location>
</feature>
<evidence type="ECO:0000259" key="2">
    <source>
        <dbReference type="Pfam" id="PF08926"/>
    </source>
</evidence>